<organism evidence="2 3">
    <name type="scientific">Myriangium duriaei CBS 260.36</name>
    <dbReference type="NCBI Taxonomy" id="1168546"/>
    <lineage>
        <taxon>Eukaryota</taxon>
        <taxon>Fungi</taxon>
        <taxon>Dikarya</taxon>
        <taxon>Ascomycota</taxon>
        <taxon>Pezizomycotina</taxon>
        <taxon>Dothideomycetes</taxon>
        <taxon>Dothideomycetidae</taxon>
        <taxon>Myriangiales</taxon>
        <taxon>Myriangiaceae</taxon>
        <taxon>Myriangium</taxon>
    </lineage>
</organism>
<proteinExistence type="predicted"/>
<dbReference type="EMBL" id="ML996087">
    <property type="protein sequence ID" value="KAF2151702.1"/>
    <property type="molecule type" value="Genomic_DNA"/>
</dbReference>
<name>A0A9P4IXG0_9PEZI</name>
<dbReference type="Proteomes" id="UP000799439">
    <property type="component" value="Unassembled WGS sequence"/>
</dbReference>
<reference evidence="2" key="1">
    <citation type="journal article" date="2020" name="Stud. Mycol.">
        <title>101 Dothideomycetes genomes: a test case for predicting lifestyles and emergence of pathogens.</title>
        <authorList>
            <person name="Haridas S."/>
            <person name="Albert R."/>
            <person name="Binder M."/>
            <person name="Bloem J."/>
            <person name="Labutti K."/>
            <person name="Salamov A."/>
            <person name="Andreopoulos B."/>
            <person name="Baker S."/>
            <person name="Barry K."/>
            <person name="Bills G."/>
            <person name="Bluhm B."/>
            <person name="Cannon C."/>
            <person name="Castanera R."/>
            <person name="Culley D."/>
            <person name="Daum C."/>
            <person name="Ezra D."/>
            <person name="Gonzalez J."/>
            <person name="Henrissat B."/>
            <person name="Kuo A."/>
            <person name="Liang C."/>
            <person name="Lipzen A."/>
            <person name="Lutzoni F."/>
            <person name="Magnuson J."/>
            <person name="Mondo S."/>
            <person name="Nolan M."/>
            <person name="Ohm R."/>
            <person name="Pangilinan J."/>
            <person name="Park H.-J."/>
            <person name="Ramirez L."/>
            <person name="Alfaro M."/>
            <person name="Sun H."/>
            <person name="Tritt A."/>
            <person name="Yoshinaga Y."/>
            <person name="Zwiers L.-H."/>
            <person name="Turgeon B."/>
            <person name="Goodwin S."/>
            <person name="Spatafora J."/>
            <person name="Crous P."/>
            <person name="Grigoriev I."/>
        </authorList>
    </citation>
    <scope>NUCLEOTIDE SEQUENCE</scope>
    <source>
        <strain evidence="2">CBS 260.36</strain>
    </source>
</reference>
<dbReference type="AlphaFoldDB" id="A0A9P4IXG0"/>
<comment type="caution">
    <text evidence="2">The sequence shown here is derived from an EMBL/GenBank/DDBJ whole genome shotgun (WGS) entry which is preliminary data.</text>
</comment>
<evidence type="ECO:0000313" key="2">
    <source>
        <dbReference type="EMBL" id="KAF2151702.1"/>
    </source>
</evidence>
<feature type="signal peptide" evidence="1">
    <location>
        <begin position="1"/>
        <end position="20"/>
    </location>
</feature>
<keyword evidence="1" id="KW-0732">Signal</keyword>
<accession>A0A9P4IXG0</accession>
<sequence>MCLEICLFWFVVSASPRAAGEIVLCGGLIAVQRRLTRDAIGENHRTVERRGAASRRQGVGKSAQHCLLHSMIRASAAGPSSRSFCRPFLHHLYYQSTRAVLVPASFARFRDTMVTYLTTAAATTKYLYIKHTSCNQLLG</sequence>
<evidence type="ECO:0008006" key="4">
    <source>
        <dbReference type="Google" id="ProtNLM"/>
    </source>
</evidence>
<gene>
    <name evidence="2" type="ORF">K461DRAFT_155580</name>
</gene>
<evidence type="ECO:0000313" key="3">
    <source>
        <dbReference type="Proteomes" id="UP000799439"/>
    </source>
</evidence>
<evidence type="ECO:0000256" key="1">
    <source>
        <dbReference type="SAM" id="SignalP"/>
    </source>
</evidence>
<feature type="chain" id="PRO_5040423117" description="Secreted protein" evidence="1">
    <location>
        <begin position="21"/>
        <end position="139"/>
    </location>
</feature>
<keyword evidence="3" id="KW-1185">Reference proteome</keyword>
<protein>
    <recommendedName>
        <fullName evidence="4">Secreted protein</fullName>
    </recommendedName>
</protein>